<comment type="caution">
    <text evidence="3">The sequence shown here is derived from an EMBL/GenBank/DDBJ whole genome shotgun (WGS) entry which is preliminary data.</text>
</comment>
<keyword evidence="4" id="KW-1185">Reference proteome</keyword>
<dbReference type="EMBL" id="JACHNF010000001">
    <property type="protein sequence ID" value="MBB5977349.1"/>
    <property type="molecule type" value="Genomic_DNA"/>
</dbReference>
<dbReference type="GO" id="GO:0016787">
    <property type="term" value="F:hydrolase activity"/>
    <property type="evidence" value="ECO:0007669"/>
    <property type="project" value="UniProtKB-KW"/>
</dbReference>
<evidence type="ECO:0000313" key="4">
    <source>
        <dbReference type="Proteomes" id="UP000558997"/>
    </source>
</evidence>
<dbReference type="RefSeq" id="WP_184831250.1">
    <property type="nucleotide sequence ID" value="NZ_BAAAVN010000014.1"/>
</dbReference>
<feature type="domain" description="Alpha/beta hydrolase fold-3" evidence="2">
    <location>
        <begin position="43"/>
        <end position="256"/>
    </location>
</feature>
<dbReference type="InterPro" id="IPR029058">
    <property type="entry name" value="AB_hydrolase_fold"/>
</dbReference>
<dbReference type="AlphaFoldDB" id="A0A841DII4"/>
<evidence type="ECO:0000256" key="1">
    <source>
        <dbReference type="ARBA" id="ARBA00022801"/>
    </source>
</evidence>
<keyword evidence="1" id="KW-0378">Hydrolase</keyword>
<evidence type="ECO:0000313" key="3">
    <source>
        <dbReference type="EMBL" id="MBB5977349.1"/>
    </source>
</evidence>
<dbReference type="PANTHER" id="PTHR48081:SF8">
    <property type="entry name" value="ALPHA_BETA HYDROLASE FOLD-3 DOMAIN-CONTAINING PROTEIN-RELATED"/>
    <property type="match status" value="1"/>
</dbReference>
<dbReference type="Gene3D" id="3.40.50.1820">
    <property type="entry name" value="alpha/beta hydrolase"/>
    <property type="match status" value="1"/>
</dbReference>
<dbReference type="SUPFAM" id="SSF53474">
    <property type="entry name" value="alpha/beta-Hydrolases"/>
    <property type="match status" value="1"/>
</dbReference>
<proteinExistence type="predicted"/>
<gene>
    <name evidence="3" type="ORF">HDA44_000690</name>
</gene>
<organism evidence="3 4">
    <name type="scientific">Kribbella solani</name>
    <dbReference type="NCBI Taxonomy" id="236067"/>
    <lineage>
        <taxon>Bacteria</taxon>
        <taxon>Bacillati</taxon>
        <taxon>Actinomycetota</taxon>
        <taxon>Actinomycetes</taxon>
        <taxon>Propionibacteriales</taxon>
        <taxon>Kribbellaceae</taxon>
        <taxon>Kribbella</taxon>
    </lineage>
</organism>
<dbReference type="InterPro" id="IPR050300">
    <property type="entry name" value="GDXG_lipolytic_enzyme"/>
</dbReference>
<reference evidence="3 4" key="1">
    <citation type="submission" date="2020-08" db="EMBL/GenBank/DDBJ databases">
        <title>Sequencing the genomes of 1000 actinobacteria strains.</title>
        <authorList>
            <person name="Klenk H.-P."/>
        </authorList>
    </citation>
    <scope>NUCLEOTIDE SEQUENCE [LARGE SCALE GENOMIC DNA]</scope>
    <source>
        <strain evidence="3 4">DSM 17294</strain>
    </source>
</reference>
<dbReference type="PANTHER" id="PTHR48081">
    <property type="entry name" value="AB HYDROLASE SUPERFAMILY PROTEIN C4A8.06C"/>
    <property type="match status" value="1"/>
</dbReference>
<dbReference type="Pfam" id="PF07859">
    <property type="entry name" value="Abhydrolase_3"/>
    <property type="match status" value="1"/>
</dbReference>
<dbReference type="InterPro" id="IPR013094">
    <property type="entry name" value="AB_hydrolase_3"/>
</dbReference>
<name>A0A841DII4_9ACTN</name>
<sequence length="285" mass="30081">MTAPDVDEDATRVVVRDLTVAGPHGDVPARLYRSPGRLPLAGLVWVHGGAFVSGDLDMPEADWVAGRLAARGIAVLSLDYRKAKDGVQYPVPSDDVLAGWTWAVEHVDVLGVPVQRLHLGGASAGGNLVAGVTKRLRDGAGRLPTSLVLAYPVVHPELPVDGPVDVAGLEELAGDHYFSPELTRRMTVNYVGGDERLLTHPYAFPSNGAVGGQPPVYVMNCEYDSLRASGHAYAVLLAEAGVIVREETLARTQHGALNRPGGEALRSLDGITSWILEGPDGPNAG</sequence>
<accession>A0A841DII4</accession>
<dbReference type="Proteomes" id="UP000558997">
    <property type="component" value="Unassembled WGS sequence"/>
</dbReference>
<evidence type="ECO:0000259" key="2">
    <source>
        <dbReference type="Pfam" id="PF07859"/>
    </source>
</evidence>
<protein>
    <submittedName>
        <fullName evidence="3">Acetyl esterase/lipase</fullName>
    </submittedName>
</protein>